<feature type="coiled-coil region" evidence="1">
    <location>
        <begin position="545"/>
        <end position="572"/>
    </location>
</feature>
<protein>
    <submittedName>
        <fullName evidence="4">Uncharacterized protein</fullName>
    </submittedName>
</protein>
<sequence>MCILNSAELQNKIGDIINDKKLDPCNSGICRSSANANQNYICKCTQRQIIPEVEHCSEETCKSLDTKTGIFKTKAQSIKSKINTVKSNSENKNLHGLSKIKLKMSCICSQITSKPSLRHQKRKRENPGFYFKREKRNKLAIHNSNQDLQNQCYCRDKRCKRNSNGIYRCNLSEKGLLKDIIFQNENRRQHNFHRRKVIRIPSLIANRNETLYNCCICAKNTLHCEKDISTNSRFRNYLSCSSVKNGVNFNESDNLSMKNNYSNDEIKQCPCELESSSRMAICKRFLCHSLSNFRIKRQQKRRRITNGITNKNIKKVGLKTGIEQNPYGPKEFGDINKDHQCLCHHICECGMIKVRSKKNKGRIIKRSSKLKSKQKKKLKGRKNKQDNKSARKRRKEFLKEEKTFQKETKKKEKAERKKREKSFLLEKKQLEAINKGKEELDETSCLADFFLGLLKCAASILKHVGFIIFKVISDPKGSYRYVQQRLRDPIGTYERVKKAFEDAWRIKKLKIMKSLGGSDKMTILSDTLQDTAIYQAFAYKGKTKKEKRKIELENKQRKMRIMQRDKAALKNCKHMLLHTLRKTPCLWFYHVCPVFYPQCLGLLSFMHKFTDILLFLLAFMVWTPCIVCFEGCRAICCCILCTH</sequence>
<feature type="compositionally biased region" description="Basic and acidic residues" evidence="2">
    <location>
        <begin position="397"/>
        <end position="418"/>
    </location>
</feature>
<evidence type="ECO:0000313" key="4">
    <source>
        <dbReference type="EnsemblMetazoa" id="XP_021207506.2"/>
    </source>
</evidence>
<dbReference type="RefSeq" id="XP_062530858.1">
    <property type="nucleotide sequence ID" value="XM_062674874.1"/>
</dbReference>
<accession>A0A8R2DPP5</accession>
<evidence type="ECO:0000313" key="5">
    <source>
        <dbReference type="Proteomes" id="UP000005204"/>
    </source>
</evidence>
<keyword evidence="5" id="KW-1185">Reference proteome</keyword>
<evidence type="ECO:0000256" key="3">
    <source>
        <dbReference type="SAM" id="Phobius"/>
    </source>
</evidence>
<dbReference type="Proteomes" id="UP000005204">
    <property type="component" value="Unassembled WGS sequence"/>
</dbReference>
<reference evidence="5" key="1">
    <citation type="journal article" date="2008" name="Insect Biochem. Mol. Biol.">
        <title>The genome of a lepidopteran model insect, the silkworm Bombyx mori.</title>
        <authorList>
            <consortium name="International Silkworm Genome Consortium"/>
        </authorList>
    </citation>
    <scope>NUCLEOTIDE SEQUENCE [LARGE SCALE GENOMIC DNA]</scope>
    <source>
        <strain evidence="5">p50T</strain>
    </source>
</reference>
<feature type="compositionally biased region" description="Basic residues" evidence="2">
    <location>
        <begin position="359"/>
        <end position="382"/>
    </location>
</feature>
<evidence type="ECO:0000256" key="1">
    <source>
        <dbReference type="SAM" id="Coils"/>
    </source>
</evidence>
<keyword evidence="1" id="KW-0175">Coiled coil</keyword>
<reference evidence="4" key="2">
    <citation type="submission" date="2022-06" db="UniProtKB">
        <authorList>
            <consortium name="EnsemblMetazoa"/>
        </authorList>
    </citation>
    <scope>IDENTIFICATION</scope>
    <source>
        <strain evidence="4">p50T (Dazao)</strain>
    </source>
</reference>
<organism evidence="4 5">
    <name type="scientific">Bombyx mori</name>
    <name type="common">Silk moth</name>
    <dbReference type="NCBI Taxonomy" id="7091"/>
    <lineage>
        <taxon>Eukaryota</taxon>
        <taxon>Metazoa</taxon>
        <taxon>Ecdysozoa</taxon>
        <taxon>Arthropoda</taxon>
        <taxon>Hexapoda</taxon>
        <taxon>Insecta</taxon>
        <taxon>Pterygota</taxon>
        <taxon>Neoptera</taxon>
        <taxon>Endopterygota</taxon>
        <taxon>Lepidoptera</taxon>
        <taxon>Glossata</taxon>
        <taxon>Ditrysia</taxon>
        <taxon>Bombycoidea</taxon>
        <taxon>Bombycidae</taxon>
        <taxon>Bombycinae</taxon>
        <taxon>Bombyx</taxon>
    </lineage>
</organism>
<dbReference type="AlphaFoldDB" id="A0A8R2DPP5"/>
<dbReference type="EnsemblMetazoa" id="XM_021351831.2">
    <property type="protein sequence ID" value="XP_021207506.2"/>
    <property type="gene ID" value="LOC101745587"/>
</dbReference>
<keyword evidence="3" id="KW-0812">Transmembrane</keyword>
<evidence type="ECO:0000256" key="2">
    <source>
        <dbReference type="SAM" id="MobiDB-lite"/>
    </source>
</evidence>
<feature type="transmembrane region" description="Helical" evidence="3">
    <location>
        <begin position="612"/>
        <end position="629"/>
    </location>
</feature>
<name>A0A8R2DPP5_BOMMO</name>
<keyword evidence="3" id="KW-0472">Membrane</keyword>
<keyword evidence="3" id="KW-1133">Transmembrane helix</keyword>
<feature type="region of interest" description="Disordered" evidence="2">
    <location>
        <begin position="359"/>
        <end position="418"/>
    </location>
</feature>
<proteinExistence type="predicted"/>
<dbReference type="GeneID" id="101745587"/>